<evidence type="ECO:0000256" key="13">
    <source>
        <dbReference type="ARBA" id="ARBA00022561"/>
    </source>
</evidence>
<evidence type="ECO:0000256" key="7">
    <source>
        <dbReference type="ARBA" id="ARBA00020107"/>
    </source>
</evidence>
<dbReference type="InterPro" id="IPR001676">
    <property type="entry name" value="Picornavirus_capsid"/>
</dbReference>
<comment type="similarity">
    <text evidence="6">Belongs to the picornaviridae polyprotein family.</text>
</comment>
<organism evidence="44 45">
    <name type="scientific">hepatovirus H2</name>
    <dbReference type="NCBI Taxonomy" id="2766976"/>
    <lineage>
        <taxon>Viruses</taxon>
        <taxon>Riboviria</taxon>
        <taxon>Orthornavirae</taxon>
        <taxon>Pisuviricota</taxon>
        <taxon>Pisoniviricetes</taxon>
        <taxon>Picornavirales</taxon>
        <taxon>Picornaviridae</taxon>
        <taxon>Heptrevirinae</taxon>
        <taxon>Hepatovirus</taxon>
        <taxon>Hepatovirus hedgi</taxon>
        <taxon>Hepatovirus H</taxon>
    </lineage>
</organism>
<evidence type="ECO:0000256" key="17">
    <source>
        <dbReference type="ARBA" id="ARBA00022695"/>
    </source>
</evidence>
<keyword evidence="23" id="KW-0788">Thiol protease</keyword>
<evidence type="ECO:0000256" key="10">
    <source>
        <dbReference type="ARBA" id="ARBA00022488"/>
    </source>
</evidence>
<dbReference type="KEGG" id="vg:26196486"/>
<evidence type="ECO:0000256" key="5">
    <source>
        <dbReference type="ARBA" id="ARBA00004560"/>
    </source>
</evidence>
<dbReference type="InterPro" id="IPR033703">
    <property type="entry name" value="Rhv-like"/>
</dbReference>
<keyword evidence="19" id="KW-0547">Nucleotide-binding</keyword>
<comment type="subunit">
    <text evidence="38">Interacts with capsid protein VP2. Interacts with capsid protein VP3.</text>
</comment>
<evidence type="ECO:0000256" key="4">
    <source>
        <dbReference type="ARBA" id="ARBA00004328"/>
    </source>
</evidence>
<feature type="domain" description="RdRp catalytic" evidence="41">
    <location>
        <begin position="1980"/>
        <end position="2101"/>
    </location>
</feature>
<evidence type="ECO:0000313" key="45">
    <source>
        <dbReference type="Proteomes" id="UP000204040"/>
    </source>
</evidence>
<keyword evidence="24" id="KW-0067">ATP-binding</keyword>
<dbReference type="InterPro" id="IPR043128">
    <property type="entry name" value="Rev_trsase/Diguanyl_cyclase"/>
</dbReference>
<evidence type="ECO:0000256" key="38">
    <source>
        <dbReference type="ARBA" id="ARBA00046923"/>
    </source>
</evidence>
<dbReference type="Gene3D" id="3.30.70.270">
    <property type="match status" value="1"/>
</dbReference>
<comment type="function">
    <text evidence="1">Plays a role in the assembly of the 12 pentamers into an icosahedral structure. Has not been detected in mature virions, supposedly owing to its small size.</text>
</comment>
<dbReference type="Gene3D" id="2.40.10.10">
    <property type="entry name" value="Trypsin-like serine proteases"/>
    <property type="match status" value="2"/>
</dbReference>
<dbReference type="GO" id="GO:0046718">
    <property type="term" value="P:symbiont entry into host cell"/>
    <property type="evidence" value="ECO:0007669"/>
    <property type="project" value="UniProtKB-KW"/>
</dbReference>
<feature type="domain" description="Peptidase C3" evidence="43">
    <location>
        <begin position="1519"/>
        <end position="1730"/>
    </location>
</feature>
<keyword evidence="11" id="KW-0191">Covalent protein-RNA linkage</keyword>
<evidence type="ECO:0000256" key="30">
    <source>
        <dbReference type="ARBA" id="ARBA00023065"/>
    </source>
</evidence>
<evidence type="ECO:0000313" key="44">
    <source>
        <dbReference type="EMBL" id="ALL35271.1"/>
    </source>
</evidence>
<evidence type="ECO:0000256" key="40">
    <source>
        <dbReference type="ARBA" id="ARBA00047164"/>
    </source>
</evidence>
<dbReference type="GO" id="GO:0034220">
    <property type="term" value="P:monoatomic ion transmembrane transport"/>
    <property type="evidence" value="ECO:0007669"/>
    <property type="project" value="UniProtKB-KW"/>
</dbReference>
<dbReference type="GO" id="GO:0072494">
    <property type="term" value="C:host multivesicular body"/>
    <property type="evidence" value="ECO:0007669"/>
    <property type="project" value="UniProtKB-SubCell"/>
</dbReference>
<dbReference type="SUPFAM" id="SSF50494">
    <property type="entry name" value="Trypsin-like serine proteases"/>
    <property type="match status" value="1"/>
</dbReference>
<dbReference type="GO" id="GO:0039694">
    <property type="term" value="P:viral RNA genome replication"/>
    <property type="evidence" value="ECO:0007669"/>
    <property type="project" value="InterPro"/>
</dbReference>
<evidence type="ECO:0000256" key="9">
    <source>
        <dbReference type="ARBA" id="ARBA00022484"/>
    </source>
</evidence>
<comment type="function">
    <text evidence="36">Capsid proteins VP1, VP2, and VP3 form a closed capsid enclosing the viral positive strand RNA genome. All these proteins contain a beta-sheet structure called beta-barrel jelly roll. Together they form an icosahedral capsid (T=3) composed of 60 copies of each VP1, VP2, and VP3, with a diameter of approximately 300 Angstroms. VP1 is situated at the 12 fivefold axes, whereas VP2 and VP3 are located at the quasi-sixfold axes. The naked capsid interacts with the host receptor HAVCR1 to provide virion attachment to and probably entry into the target cell.</text>
</comment>
<dbReference type="InterPro" id="IPR001205">
    <property type="entry name" value="RNA-dir_pol_C"/>
</dbReference>
<dbReference type="GeneID" id="26196486"/>
<keyword evidence="13" id="KW-0167">Capsid protein</keyword>
<dbReference type="Pfam" id="PF00910">
    <property type="entry name" value="RNA_helicase"/>
    <property type="match status" value="1"/>
</dbReference>
<dbReference type="InterPro" id="IPR024354">
    <property type="entry name" value="Hepatitis_A_VP1-2A"/>
</dbReference>
<keyword evidence="12" id="KW-0597">Phosphoprotein</keyword>
<comment type="subcellular location">
    <subcellularLocation>
        <location evidence="3">Host cytoplasmic vesicle membrane</location>
        <topology evidence="3">Peripheral membrane protein</topology>
        <orientation evidence="3">Cytoplasmic side</orientation>
    </subcellularLocation>
    <subcellularLocation>
        <location evidence="5">Host endosome</location>
        <location evidence="5">Host multivesicular body</location>
    </subcellularLocation>
    <subcellularLocation>
        <location evidence="4">Virion</location>
    </subcellularLocation>
</comment>
<evidence type="ECO:0000256" key="39">
    <source>
        <dbReference type="ARBA" id="ARBA00047163"/>
    </source>
</evidence>
<keyword evidence="22" id="KW-0347">Helicase</keyword>
<evidence type="ECO:0000259" key="42">
    <source>
        <dbReference type="PROSITE" id="PS51218"/>
    </source>
</evidence>
<keyword evidence="33" id="KW-1160">Virus entry into host cell</keyword>
<keyword evidence="34" id="KW-0407">Ion channel</keyword>
<dbReference type="CDD" id="cd00205">
    <property type="entry name" value="rhv_like"/>
    <property type="match status" value="2"/>
</dbReference>
<evidence type="ECO:0000256" key="18">
    <source>
        <dbReference type="ARBA" id="ARBA00022706"/>
    </source>
</evidence>
<comment type="function">
    <text evidence="2">VP0 precursor is a component of the immature procapsids.</text>
</comment>
<dbReference type="SUPFAM" id="SSF88633">
    <property type="entry name" value="Positive stranded ssRNA viruses"/>
    <property type="match status" value="3"/>
</dbReference>
<name>A0A0S1M3B7_9PICO</name>
<dbReference type="InterPro" id="IPR043504">
    <property type="entry name" value="Peptidase_S1_PA_chymotrypsin"/>
</dbReference>
<evidence type="ECO:0000256" key="27">
    <source>
        <dbReference type="ARBA" id="ARBA00022953"/>
    </source>
</evidence>
<evidence type="ECO:0000256" key="23">
    <source>
        <dbReference type="ARBA" id="ARBA00022807"/>
    </source>
</evidence>
<keyword evidence="8" id="KW-0813">Transport</keyword>
<dbReference type="Pfam" id="PF00073">
    <property type="entry name" value="Rhv"/>
    <property type="match status" value="2"/>
</dbReference>
<dbReference type="InterPro" id="IPR000605">
    <property type="entry name" value="Helicase_SF3_ssDNA/RNA_vir"/>
</dbReference>
<dbReference type="InterPro" id="IPR004004">
    <property type="entry name" value="Helic/Pol/Pept_Calicivir-typ"/>
</dbReference>
<keyword evidence="27" id="KW-0693">Viral RNA replication</keyword>
<evidence type="ECO:0000256" key="12">
    <source>
        <dbReference type="ARBA" id="ARBA00022553"/>
    </source>
</evidence>
<dbReference type="GO" id="GO:0005198">
    <property type="term" value="F:structural molecule activity"/>
    <property type="evidence" value="ECO:0007669"/>
    <property type="project" value="InterPro"/>
</dbReference>
<keyword evidence="29" id="KW-1039">Host endosome</keyword>
<dbReference type="Pfam" id="PF12944">
    <property type="entry name" value="HAV_VP"/>
    <property type="match status" value="1"/>
</dbReference>
<comment type="function">
    <text evidence="35">Precursor component of immature procapsids that corresponds to an extended form of the structural protein VP1. After maturation, possibly by the host Cathepsin L, the assembly signal 2A is cleaved to give rise to the mature VP1 protein.</text>
</comment>
<evidence type="ECO:0000256" key="8">
    <source>
        <dbReference type="ARBA" id="ARBA00022448"/>
    </source>
</evidence>
<dbReference type="SUPFAM" id="SSF56672">
    <property type="entry name" value="DNA/RNA polymerases"/>
    <property type="match status" value="1"/>
</dbReference>
<dbReference type="GO" id="GO:0005524">
    <property type="term" value="F:ATP binding"/>
    <property type="evidence" value="ECO:0007669"/>
    <property type="project" value="UniProtKB-KW"/>
</dbReference>
<keyword evidence="26" id="KW-1043">Host membrane</keyword>
<evidence type="ECO:0000256" key="26">
    <source>
        <dbReference type="ARBA" id="ARBA00022870"/>
    </source>
</evidence>
<feature type="domain" description="SF3 helicase" evidence="42">
    <location>
        <begin position="1197"/>
        <end position="1359"/>
    </location>
</feature>
<protein>
    <recommendedName>
        <fullName evidence="7">Genome polyprotein</fullName>
    </recommendedName>
</protein>
<dbReference type="Pfam" id="PF00680">
    <property type="entry name" value="RdRP_1"/>
    <property type="match status" value="1"/>
</dbReference>
<dbReference type="PROSITE" id="PS50507">
    <property type="entry name" value="RDRP_SSRNA_POS"/>
    <property type="match status" value="1"/>
</dbReference>
<keyword evidence="21" id="KW-1161">Viral attachment to host cell</keyword>
<dbReference type="InterPro" id="IPR009003">
    <property type="entry name" value="Peptidase_S1_PA"/>
</dbReference>
<evidence type="ECO:0000256" key="32">
    <source>
        <dbReference type="ARBA" id="ARBA00023200"/>
    </source>
</evidence>
<evidence type="ECO:0000256" key="14">
    <source>
        <dbReference type="ARBA" id="ARBA00022581"/>
    </source>
</evidence>
<dbReference type="PROSITE" id="PS51218">
    <property type="entry name" value="SF3_HELICASE_2"/>
    <property type="match status" value="1"/>
</dbReference>
<evidence type="ECO:0000256" key="20">
    <source>
        <dbReference type="ARBA" id="ARBA00022801"/>
    </source>
</evidence>
<reference evidence="44 45" key="1">
    <citation type="journal article" date="2015" name="Proc. Natl. Acad. Sci. U.S.A.">
        <title>Evolutionary origins of hepatitis A virus in small mammals.</title>
        <authorList>
            <consortium name="Hepatovirus Ecology Consortium"/>
            <person name="Drexler J.F."/>
            <person name="Corman V.M."/>
            <person name="Lukashev A.N."/>
            <person name="van den Brand J.M."/>
            <person name="Gmyl A.P."/>
            <person name="Brunink S."/>
            <person name="Rasche A."/>
            <person name="Seggewibeta N."/>
            <person name="Feng H."/>
            <person name="Leijten L.M."/>
            <person name="Vallo P."/>
            <person name="Kuiken T."/>
            <person name="Dotzauer A."/>
            <person name="Ulrich R.G."/>
            <person name="Lemon S.M."/>
            <person name="Drosten C."/>
        </authorList>
    </citation>
    <scope>NUCLEOTIDE SEQUENCE [LARGE SCALE GENOMIC DNA]</scope>
    <source>
        <strain evidence="44">M32Eidhel2010</strain>
    </source>
</reference>
<keyword evidence="15" id="KW-0645">Protease</keyword>
<keyword evidence="31" id="KW-0472">Membrane</keyword>
<dbReference type="GO" id="GO:0003968">
    <property type="term" value="F:RNA-directed RNA polymerase activity"/>
    <property type="evidence" value="ECO:0007669"/>
    <property type="project" value="UniProtKB-KW"/>
</dbReference>
<comment type="subunit">
    <text evidence="37">Homopentamer. Homooligomer.</text>
</comment>
<evidence type="ECO:0000256" key="29">
    <source>
        <dbReference type="ARBA" id="ARBA00023046"/>
    </source>
</evidence>
<dbReference type="GO" id="GO:0019062">
    <property type="term" value="P:virion attachment to host cell"/>
    <property type="evidence" value="ECO:0007669"/>
    <property type="project" value="UniProtKB-KW"/>
</dbReference>
<keyword evidence="32" id="KW-1035">Host cytoplasm</keyword>
<evidence type="ECO:0000256" key="15">
    <source>
        <dbReference type="ARBA" id="ARBA00022670"/>
    </source>
</evidence>
<evidence type="ECO:0000256" key="31">
    <source>
        <dbReference type="ARBA" id="ARBA00023136"/>
    </source>
</evidence>
<evidence type="ECO:0000256" key="2">
    <source>
        <dbReference type="ARBA" id="ARBA00003724"/>
    </source>
</evidence>
<evidence type="ECO:0000256" key="3">
    <source>
        <dbReference type="ARBA" id="ARBA00004295"/>
    </source>
</evidence>
<comment type="subunit">
    <text evidence="40">Interacts with capsid protein VP1. Interacts with capsid protein VP3.</text>
</comment>
<keyword evidence="25" id="KW-0946">Virion</keyword>
<evidence type="ECO:0000256" key="36">
    <source>
        <dbReference type="ARBA" id="ARBA00045842"/>
    </source>
</evidence>
<dbReference type="GO" id="GO:0004197">
    <property type="term" value="F:cysteine-type endopeptidase activity"/>
    <property type="evidence" value="ECO:0007669"/>
    <property type="project" value="InterPro"/>
</dbReference>
<keyword evidence="10" id="KW-1036">Host cytoplasmic vesicle</keyword>
<evidence type="ECO:0000256" key="35">
    <source>
        <dbReference type="ARBA" id="ARBA00045500"/>
    </source>
</evidence>
<dbReference type="GO" id="GO:0039618">
    <property type="term" value="C:T=pseudo3 icosahedral viral capsid"/>
    <property type="evidence" value="ECO:0007669"/>
    <property type="project" value="UniProtKB-KW"/>
</dbReference>
<dbReference type="Proteomes" id="UP000204040">
    <property type="component" value="Segment"/>
</dbReference>
<evidence type="ECO:0000256" key="33">
    <source>
        <dbReference type="ARBA" id="ARBA00023296"/>
    </source>
</evidence>
<keyword evidence="16" id="KW-0808">Transferase</keyword>
<keyword evidence="17" id="KW-0548">Nucleotidyltransferase</keyword>
<dbReference type="InterPro" id="IPR044067">
    <property type="entry name" value="PCV_3C_PRO"/>
</dbReference>
<dbReference type="GO" id="GO:0006508">
    <property type="term" value="P:proteolysis"/>
    <property type="evidence" value="ECO:0007669"/>
    <property type="project" value="UniProtKB-KW"/>
</dbReference>
<dbReference type="InterPro" id="IPR043502">
    <property type="entry name" value="DNA/RNA_pol_sf"/>
</dbReference>
<dbReference type="GO" id="GO:0003724">
    <property type="term" value="F:RNA helicase activity"/>
    <property type="evidence" value="ECO:0007669"/>
    <property type="project" value="InterPro"/>
</dbReference>
<dbReference type="InterPro" id="IPR007094">
    <property type="entry name" value="RNA-dir_pol_PSvirus"/>
</dbReference>
<evidence type="ECO:0000256" key="37">
    <source>
        <dbReference type="ARBA" id="ARBA00046745"/>
    </source>
</evidence>
<comment type="subunit">
    <text evidence="39">Interacts with capsid protein VP1. Interacts with capsid protein VP2.</text>
</comment>
<dbReference type="GO" id="GO:0044162">
    <property type="term" value="C:host cell cytoplasmic vesicle membrane"/>
    <property type="evidence" value="ECO:0007669"/>
    <property type="project" value="UniProtKB-SubCell"/>
</dbReference>
<keyword evidence="9" id="KW-0696">RNA-directed RNA polymerase</keyword>
<evidence type="ECO:0000256" key="6">
    <source>
        <dbReference type="ARBA" id="ARBA00006029"/>
    </source>
</evidence>
<dbReference type="GO" id="GO:0006351">
    <property type="term" value="P:DNA-templated transcription"/>
    <property type="evidence" value="ECO:0007669"/>
    <property type="project" value="InterPro"/>
</dbReference>
<keyword evidence="28" id="KW-1182">Viral ion channel</keyword>
<accession>A0A0S1M3B7</accession>
<evidence type="ECO:0000256" key="16">
    <source>
        <dbReference type="ARBA" id="ARBA00022679"/>
    </source>
</evidence>
<dbReference type="Gene3D" id="1.20.960.20">
    <property type="match status" value="1"/>
</dbReference>
<dbReference type="EMBL" id="KT452714">
    <property type="protein sequence ID" value="ALL35271.1"/>
    <property type="molecule type" value="Genomic_RNA"/>
</dbReference>
<evidence type="ECO:0000256" key="28">
    <source>
        <dbReference type="ARBA" id="ARBA00023039"/>
    </source>
</evidence>
<evidence type="ECO:0000259" key="41">
    <source>
        <dbReference type="PROSITE" id="PS50507"/>
    </source>
</evidence>
<evidence type="ECO:0000256" key="11">
    <source>
        <dbReference type="ARBA" id="ARBA00022520"/>
    </source>
</evidence>
<evidence type="ECO:0000256" key="22">
    <source>
        <dbReference type="ARBA" id="ARBA00022806"/>
    </source>
</evidence>
<dbReference type="PRINTS" id="PR00918">
    <property type="entry name" value="CALICVIRUSNS"/>
</dbReference>
<evidence type="ECO:0000256" key="24">
    <source>
        <dbReference type="ARBA" id="ARBA00022840"/>
    </source>
</evidence>
<evidence type="ECO:0000256" key="25">
    <source>
        <dbReference type="ARBA" id="ARBA00022844"/>
    </source>
</evidence>
<dbReference type="PROSITE" id="PS51874">
    <property type="entry name" value="PCV_3C_PRO"/>
    <property type="match status" value="1"/>
</dbReference>
<evidence type="ECO:0000256" key="21">
    <source>
        <dbReference type="ARBA" id="ARBA00022804"/>
    </source>
</evidence>
<keyword evidence="30" id="KW-0406">Ion transport</keyword>
<dbReference type="InterPro" id="IPR014759">
    <property type="entry name" value="Helicase_SF3_ssRNA_vir"/>
</dbReference>
<keyword evidence="20" id="KW-0378">Hydrolase</keyword>
<keyword evidence="14" id="KW-0945">Host-virus interaction</keyword>
<dbReference type="Gene3D" id="2.60.120.20">
    <property type="match status" value="3"/>
</dbReference>
<evidence type="ECO:0000259" key="43">
    <source>
        <dbReference type="PROSITE" id="PS51874"/>
    </source>
</evidence>
<evidence type="ECO:0000256" key="19">
    <source>
        <dbReference type="ARBA" id="ARBA00022741"/>
    </source>
</evidence>
<evidence type="ECO:0000256" key="34">
    <source>
        <dbReference type="ARBA" id="ARBA00023303"/>
    </source>
</evidence>
<dbReference type="InterPro" id="IPR029053">
    <property type="entry name" value="Viral_coat"/>
</dbReference>
<dbReference type="GO" id="GO:0015267">
    <property type="term" value="F:channel activity"/>
    <property type="evidence" value="ECO:0007669"/>
    <property type="project" value="UniProtKB-KW"/>
</dbReference>
<keyword evidence="18" id="KW-1143">T=pseudo3 icosahedral capsid protein</keyword>
<evidence type="ECO:0000256" key="1">
    <source>
        <dbReference type="ARBA" id="ARBA00002016"/>
    </source>
</evidence>
<dbReference type="GO" id="GO:0003723">
    <property type="term" value="F:RNA binding"/>
    <property type="evidence" value="ECO:0007669"/>
    <property type="project" value="InterPro"/>
</dbReference>
<sequence>MMSDKKGLFQTVGSSLDEILTLADIEEEQVMEHPDRVSVAGASYFTSVDQSSVHASVSGSHQREHLLTSVDLPGSKKTQGEKFFLIHTAEWQTTDALFHEVAKLDVVKLLYDQQFAVDGLLKYHTYGRFGLEVQIQINPTTFQQGGLICAMVPADQGYGSLACLTVYPHGLLNCNINNVVRIKVPFVYTRGAYNFRDPQYPIWELTVRVWNRLYIGTGTTPYTSVNILARMVDLELHGLTPIMTQMMRNEFRISTTENVVNLSNFEDSRAKISLALDQEDWRKDSSEAGGLEIKNFTTWTSIPTLAAQFAFNASSTVGSQIKVIPVDPFFYQMTNTSPTQKCVTALASIAQMYCYWRGDLVFDFQVFPTKYHSGRVLFCFVPGNENMDVSKITLKQATTGPCAVMDITGVNSTLRFRVPWICDTPYRVNRYTKSAHVKGEYTAIGKIIVFVYNRLSHPNNVASHVYFNVYLSAVNLELFGPVYHVMNATTQAGEDDSFSSTPEVVQNLPDPCGGITSPKDLKGKANQGKLDLAAGKVPKGVVTVLEDPVLAKKVPETFPEKKPGISRHTSDHMDIYKFMGRAHYLGNFQFNSNNMQYTFPISISSTNNPPHGLPSVLRWFFNLFHLYRGPLDLTIVVTGSTDVDGMIWFTPVGLAVDTPWTEAATKLSVDYRTSLGAVRFNTRRTGNIQMRLPWYSYLYAISGALDGTGDTSDSTFGSISVQISNYTHSDEYLSFSLYLSVSEQSQFLFPRAPLNNNAITETPSLLDFSDMVESPVDDFKSEEDKKFEEDLANEVLPLEKIPRNKHPYKSLRMKVGEYRLKYAQEELQKNKLYTQASTVVNFDVYEKDIGNHVFRGFGLNGKIVRFSTPSWIERNVNIKSGTFHFDTREDWVECQAPAVLRPILQKLVYIDNWQNAKFSYNNISFPESVEKIKADEIFKNFDDTEIEILFNTFLPINNSIFKKMAKETGVKKVSGEASELISECRKFLDEVKTSLRAFAYGFCRNQYVQWFKFVLKIVKLCMYTYVCHKAEWKPEVVWPIVAMLGLENIIEGMNLFEILSNLLNDCFNEKAEKRLLDLKTESLGWLRDVTAGITIFKSLKDLTLWLVDKIKQQYDKYCGKTAKKLQLIRDHESEIESTLEEADAFCTKYIQDVEKEVEFNKGTTLLRTLRTVSSFLSEDNSLRKHSMPIRDAINRVHQKIRSLGSINQNVITRAEPVVCYMYGNRGGGKSLCSLALATKICKAYGVDPKKNIYTKPVSSEYWDGYSQQLVCIMDDIGQCTDDEDWADFCQLVSGCPLRLNMASLEEKGKHFSSPFIICTSNQPDPSPKTVYVKEAISRRLLFKIEVSPTQYYSVNTMLNVNLAKRDGTIKDMSCVELKLEGTLVNMDTLVNAMVDQVKARQQNMDDFMELWSQGFSEIRDTLYNDFREAMSFDKMKLSTQNRLTQLFKTLRENKLLILGGVIGFFVTAGAIYGGYKFLKNKFGKEEEEEKEEENLTTTGVYYGITKPKNVVKLDSIENDSQSVVEISGLIHKNLVRFGIGEKGGCVNWVMNALGVRDEWMLVPSHAYIFEEELASKEFYFERNGTYYSTSSGNVQIHTLDTGFQDVVLMKVPQIPKFRDITSHFLAKKDVEQVEKRLATLVTINNGVFQMVSEGPLKFEEHVTYTHKDKDGSIKDLTIGAAFRGKGASVSGMCGGAIVSSNQKLQNPIVGIHVAGGHGNMISKAIFKEMFEVIDAKVEQAQRITKVEFTQCSVNIGTKTLINKSPIHELIPQEKINFPAAMPFSKKNEIDPVQVMLSKYDVPWCPQPVNYEQAADAYLDKIQGLDYIVEDQLTLKEAIEGVPGIDAINMKTSAGLPYTLHNLDKEFLIYLDDDGTLIGIHPLLKSRLDLNMCCLDNGNDMDVIYMTCPKDELRPLEKVLDSKTRAIEACPLDFTIICRMMWGPGISYFQLNPGFHTGVAVGMDPDSDWDSLFKAMIEFGDYGLDLDFSAFDASVSPFMIYSACAILSSLSGLSETQNQSLFKAICYSRHQILNMIYTVYGSMPSGTPCTSLLNSIINNVNLTYVFSNVFKKPASFIHELVKIICYGDDVLIVFRRDIDVLKLDKIGQKVVEEFSELCMKVTSSTKGTPEIKKISELTFLKRKFHAEDDRIRPDIDEKTVWSLVAWQRTTAEFNQNVETACWFAFLKGREFYSGFKMKMIDCLRMKGINLHIPRYEFWLDRFRQLEFGRDMS</sequence>
<proteinExistence type="inferred from homology"/>
<dbReference type="RefSeq" id="YP_009179216.1">
    <property type="nucleotide sequence ID" value="NC_028366.1"/>
</dbReference>